<dbReference type="EMBL" id="DXHP01000089">
    <property type="protein sequence ID" value="HIW06470.1"/>
    <property type="molecule type" value="Genomic_DNA"/>
</dbReference>
<sequence>MSRDKILLTPGPLTTTLRTKLAMLNDWGSWDEDFKQITANLRQSLLKIIKNDGNYTVIPMQGSGTFSVEAAIGTVVPKNGHLLVLDNGAYCKRMATISQKLGRETTTLSFSESEKVNVEFVKKALNENPNITHIGLIHCETGTGIINPLQEISDLCREAGVGLIIDAMSSFGAYPIEVTSLQFDALIAASGKCLEGVPGMGFVFLRQAIIESCVNNSPSISLDLYDQYHYMEKTGQWRFTPPTHVVVALYEAILQFFEEGGQPARLARYQQNSQVLLKGMKALGIEPFLNEEDLSAIIITFLAPNSAQYEFKTLYDVAKKEGFMLYPGKLTEVETFRVGSIGAISELEMRQAVNAIAYALEKMDL</sequence>
<dbReference type="InterPro" id="IPR015422">
    <property type="entry name" value="PyrdxlP-dep_Trfase_small"/>
</dbReference>
<evidence type="ECO:0000256" key="6">
    <source>
        <dbReference type="ARBA" id="ARBA00049460"/>
    </source>
</evidence>
<dbReference type="PANTHER" id="PTHR42778">
    <property type="entry name" value="2-AMINOETHYLPHOSPHONATE--PYRUVATE TRANSAMINASE"/>
    <property type="match status" value="1"/>
</dbReference>
<evidence type="ECO:0000256" key="7">
    <source>
        <dbReference type="HAMAP-Rule" id="MF_01376"/>
    </source>
</evidence>
<keyword evidence="3 7" id="KW-0808">Transferase</keyword>
<evidence type="ECO:0000256" key="5">
    <source>
        <dbReference type="ARBA" id="ARBA00023317"/>
    </source>
</evidence>
<dbReference type="HAMAP" id="MF_01376">
    <property type="entry name" value="PhnW_aminotrans_5"/>
    <property type="match status" value="1"/>
</dbReference>
<accession>A0A9D1TUA3</accession>
<reference evidence="11" key="2">
    <citation type="submission" date="2021-04" db="EMBL/GenBank/DDBJ databases">
        <authorList>
            <person name="Gilroy R."/>
        </authorList>
    </citation>
    <scope>NUCLEOTIDE SEQUENCE</scope>
    <source>
        <strain evidence="11">CHK160-9182</strain>
    </source>
</reference>
<dbReference type="InterPro" id="IPR015424">
    <property type="entry name" value="PyrdxlP-dep_Trfase"/>
</dbReference>
<comment type="cofactor">
    <cofactor evidence="1 7 9">
        <name>pyridoxal 5'-phosphate</name>
        <dbReference type="ChEBI" id="CHEBI:597326"/>
    </cofactor>
</comment>
<dbReference type="Proteomes" id="UP000823934">
    <property type="component" value="Unassembled WGS sequence"/>
</dbReference>
<organism evidence="11 12">
    <name type="scientific">Candidatus Ignatzschineria merdigallinarum</name>
    <dbReference type="NCBI Taxonomy" id="2838621"/>
    <lineage>
        <taxon>Bacteria</taxon>
        <taxon>Pseudomonadati</taxon>
        <taxon>Pseudomonadota</taxon>
        <taxon>Gammaproteobacteria</taxon>
        <taxon>Cardiobacteriales</taxon>
        <taxon>Ignatzschineriaceae</taxon>
        <taxon>Ignatzschineria</taxon>
    </lineage>
</organism>
<dbReference type="EC" id="2.6.1.37" evidence="7"/>
<feature type="domain" description="Aminotransferase class V" evidence="10">
    <location>
        <begin position="31"/>
        <end position="306"/>
    </location>
</feature>
<dbReference type="SUPFAM" id="SSF53383">
    <property type="entry name" value="PLP-dependent transferases"/>
    <property type="match status" value="1"/>
</dbReference>
<comment type="function">
    <text evidence="7">Involved in phosphonate degradation.</text>
</comment>
<dbReference type="InterPro" id="IPR000192">
    <property type="entry name" value="Aminotrans_V_dom"/>
</dbReference>
<dbReference type="NCBIfam" id="TIGR02326">
    <property type="entry name" value="transamin_PhnW"/>
    <property type="match status" value="1"/>
</dbReference>
<dbReference type="AlphaFoldDB" id="A0A9D1TUA3"/>
<dbReference type="NCBIfam" id="TIGR03301">
    <property type="entry name" value="PhnW-AepZ"/>
    <property type="match status" value="1"/>
</dbReference>
<evidence type="ECO:0000313" key="12">
    <source>
        <dbReference type="Proteomes" id="UP000823934"/>
    </source>
</evidence>
<comment type="similarity">
    <text evidence="7">Belongs to the class-V pyridoxal-phosphate-dependent aminotransferase family. PhnW subfamily.</text>
</comment>
<keyword evidence="5 7" id="KW-0670">Pyruvate</keyword>
<evidence type="ECO:0000256" key="8">
    <source>
        <dbReference type="PIRSR" id="PIRSR000524-1"/>
    </source>
</evidence>
<dbReference type="GO" id="GO:0047304">
    <property type="term" value="F:2-aminoethylphosphonate-pyruvate transaminase activity"/>
    <property type="evidence" value="ECO:0007669"/>
    <property type="project" value="UniProtKB-UniRule"/>
</dbReference>
<evidence type="ECO:0000256" key="3">
    <source>
        <dbReference type="ARBA" id="ARBA00022679"/>
    </source>
</evidence>
<dbReference type="Pfam" id="PF00266">
    <property type="entry name" value="Aminotran_5"/>
    <property type="match status" value="1"/>
</dbReference>
<feature type="modified residue" description="N6-(pyridoxal phosphate)lysine" evidence="7 9">
    <location>
        <position position="192"/>
    </location>
</feature>
<comment type="caution">
    <text evidence="11">The sequence shown here is derived from an EMBL/GenBank/DDBJ whole genome shotgun (WGS) entry which is preliminary data.</text>
</comment>
<evidence type="ECO:0000256" key="2">
    <source>
        <dbReference type="ARBA" id="ARBA00022576"/>
    </source>
</evidence>
<dbReference type="InterPro" id="IPR015421">
    <property type="entry name" value="PyrdxlP-dep_Trfase_major"/>
</dbReference>
<dbReference type="InterPro" id="IPR012703">
    <property type="entry name" value="NH2EtPonate_pyrv_transaminase"/>
</dbReference>
<protein>
    <recommendedName>
        <fullName evidence="7">2-aminoethylphosphonate--pyruvate transaminase</fullName>
        <ecNumber evidence="7">2.6.1.37</ecNumber>
    </recommendedName>
    <alternativeName>
        <fullName evidence="7">2-aminoethylphosphonate aminotransferase</fullName>
    </alternativeName>
    <alternativeName>
        <fullName evidence="7">AEP transaminase</fullName>
        <shortName evidence="7">AEPT</shortName>
    </alternativeName>
</protein>
<name>A0A9D1TUA3_9GAMM</name>
<evidence type="ECO:0000256" key="4">
    <source>
        <dbReference type="ARBA" id="ARBA00022898"/>
    </source>
</evidence>
<comment type="subunit">
    <text evidence="7">Homodimer.</text>
</comment>
<dbReference type="GO" id="GO:0019700">
    <property type="term" value="P:organic phosphonate catabolic process"/>
    <property type="evidence" value="ECO:0007669"/>
    <property type="project" value="UniProtKB-UniRule"/>
</dbReference>
<dbReference type="NCBIfam" id="NF010006">
    <property type="entry name" value="PRK13479.1"/>
    <property type="match status" value="1"/>
</dbReference>
<dbReference type="PIRSF" id="PIRSF000524">
    <property type="entry name" value="SPT"/>
    <property type="match status" value="1"/>
</dbReference>
<keyword evidence="2 7" id="KW-0032">Aminotransferase</keyword>
<gene>
    <name evidence="7" type="primary">phnW</name>
    <name evidence="11" type="ORF">H9889_03980</name>
</gene>
<evidence type="ECO:0000256" key="1">
    <source>
        <dbReference type="ARBA" id="ARBA00001933"/>
    </source>
</evidence>
<evidence type="ECO:0000313" key="11">
    <source>
        <dbReference type="EMBL" id="HIW06470.1"/>
    </source>
</evidence>
<keyword evidence="4 7" id="KW-0663">Pyridoxal phosphate</keyword>
<proteinExistence type="inferred from homology"/>
<dbReference type="PANTHER" id="PTHR42778:SF1">
    <property type="entry name" value="2-AMINOETHYLPHOSPHONATE--PYRUVATE TRANSAMINASE"/>
    <property type="match status" value="1"/>
</dbReference>
<evidence type="ECO:0000259" key="10">
    <source>
        <dbReference type="Pfam" id="PF00266"/>
    </source>
</evidence>
<dbReference type="InterPro" id="IPR024169">
    <property type="entry name" value="SP_NH2Trfase/AEP_transaminase"/>
</dbReference>
<comment type="catalytic activity">
    <reaction evidence="6 7">
        <text>(2-aminoethyl)phosphonate + pyruvate = phosphonoacetaldehyde + L-alanine</text>
        <dbReference type="Rhea" id="RHEA:17021"/>
        <dbReference type="ChEBI" id="CHEBI:15361"/>
        <dbReference type="ChEBI" id="CHEBI:57418"/>
        <dbReference type="ChEBI" id="CHEBI:57972"/>
        <dbReference type="ChEBI" id="CHEBI:58383"/>
        <dbReference type="EC" id="2.6.1.37"/>
    </reaction>
</comment>
<evidence type="ECO:0000256" key="9">
    <source>
        <dbReference type="PIRSR" id="PIRSR000524-50"/>
    </source>
</evidence>
<dbReference type="Gene3D" id="3.40.640.10">
    <property type="entry name" value="Type I PLP-dependent aspartate aminotransferase-like (Major domain)"/>
    <property type="match status" value="1"/>
</dbReference>
<feature type="binding site" evidence="8">
    <location>
        <position position="337"/>
    </location>
    <ligand>
        <name>substrate</name>
    </ligand>
</feature>
<dbReference type="Gene3D" id="3.90.1150.10">
    <property type="entry name" value="Aspartate Aminotransferase, domain 1"/>
    <property type="match status" value="1"/>
</dbReference>
<reference evidence="11" key="1">
    <citation type="journal article" date="2021" name="PeerJ">
        <title>Extensive microbial diversity within the chicken gut microbiome revealed by metagenomics and culture.</title>
        <authorList>
            <person name="Gilroy R."/>
            <person name="Ravi A."/>
            <person name="Getino M."/>
            <person name="Pursley I."/>
            <person name="Horton D.L."/>
            <person name="Alikhan N.F."/>
            <person name="Baker D."/>
            <person name="Gharbi K."/>
            <person name="Hall N."/>
            <person name="Watson M."/>
            <person name="Adriaenssens E.M."/>
            <person name="Foster-Nyarko E."/>
            <person name="Jarju S."/>
            <person name="Secka A."/>
            <person name="Antonio M."/>
            <person name="Oren A."/>
            <person name="Chaudhuri R.R."/>
            <person name="La Ragione R."/>
            <person name="Hildebrand F."/>
            <person name="Pallen M.J."/>
        </authorList>
    </citation>
    <scope>NUCLEOTIDE SEQUENCE</scope>
    <source>
        <strain evidence="11">CHK160-9182</strain>
    </source>
</reference>